<dbReference type="InterPro" id="IPR044005">
    <property type="entry name" value="DZR_2"/>
</dbReference>
<protein>
    <submittedName>
        <fullName evidence="3">ComF family protein</fullName>
    </submittedName>
</protein>
<feature type="domain" description="Double zinc ribbon" evidence="2">
    <location>
        <begin position="17"/>
        <end position="49"/>
    </location>
</feature>
<dbReference type="AlphaFoldDB" id="A0A9D9NIU6"/>
<name>A0A9D9NIU6_9BACT</name>
<comment type="similarity">
    <text evidence="1">Belongs to the ComF/GntX family.</text>
</comment>
<reference evidence="3" key="2">
    <citation type="journal article" date="2021" name="PeerJ">
        <title>Extensive microbial diversity within the chicken gut microbiome revealed by metagenomics and culture.</title>
        <authorList>
            <person name="Gilroy R."/>
            <person name="Ravi A."/>
            <person name="Getino M."/>
            <person name="Pursley I."/>
            <person name="Horton D.L."/>
            <person name="Alikhan N.F."/>
            <person name="Baker D."/>
            <person name="Gharbi K."/>
            <person name="Hall N."/>
            <person name="Watson M."/>
            <person name="Adriaenssens E.M."/>
            <person name="Foster-Nyarko E."/>
            <person name="Jarju S."/>
            <person name="Secka A."/>
            <person name="Antonio M."/>
            <person name="Oren A."/>
            <person name="Chaudhuri R.R."/>
            <person name="La Ragione R."/>
            <person name="Hildebrand F."/>
            <person name="Pallen M.J."/>
        </authorList>
    </citation>
    <scope>NUCLEOTIDE SEQUENCE</scope>
    <source>
        <strain evidence="3">B1-13419</strain>
    </source>
</reference>
<comment type="caution">
    <text evidence="3">The sequence shown here is derived from an EMBL/GenBank/DDBJ whole genome shotgun (WGS) entry which is preliminary data.</text>
</comment>
<dbReference type="InterPro" id="IPR029057">
    <property type="entry name" value="PRTase-like"/>
</dbReference>
<sequence>MEPLLGKKLGYVVGAVTDILLPRTCAVCGARLDTEEAYLCRECMSDIPFTYNWGRKYHAIADRLNLIIQQDLHEYEPYSFVSNLFFYNEDNGYRHICHRLKYQGDIRIGRFFSRELGKRLKDSPLYRDIDLVIPVPLHWTRKWDRGYNQAAIIGREIARVLNAGYMPDFLVRKKKTASQTTLDLEQKKANVSDAFSVSEKAWKIFAPETGPKTLPGHVLITDDVFTSGATTAACRRVLRTVFPPEVRISVATLAAVEEE</sequence>
<evidence type="ECO:0000259" key="2">
    <source>
        <dbReference type="Pfam" id="PF18912"/>
    </source>
</evidence>
<organism evidence="3 4">
    <name type="scientific">Candidatus Cryptobacteroides faecigallinarum</name>
    <dbReference type="NCBI Taxonomy" id="2840763"/>
    <lineage>
        <taxon>Bacteria</taxon>
        <taxon>Pseudomonadati</taxon>
        <taxon>Bacteroidota</taxon>
        <taxon>Bacteroidia</taxon>
        <taxon>Bacteroidales</taxon>
        <taxon>Candidatus Cryptobacteroides</taxon>
    </lineage>
</organism>
<evidence type="ECO:0000256" key="1">
    <source>
        <dbReference type="ARBA" id="ARBA00008007"/>
    </source>
</evidence>
<gene>
    <name evidence="3" type="ORF">IAB91_08085</name>
</gene>
<evidence type="ECO:0000313" key="4">
    <source>
        <dbReference type="Proteomes" id="UP000823757"/>
    </source>
</evidence>
<dbReference type="PANTHER" id="PTHR47505">
    <property type="entry name" value="DNA UTILIZATION PROTEIN YHGH"/>
    <property type="match status" value="1"/>
</dbReference>
<dbReference type="Pfam" id="PF18912">
    <property type="entry name" value="DZR_2"/>
    <property type="match status" value="1"/>
</dbReference>
<dbReference type="InterPro" id="IPR000836">
    <property type="entry name" value="PRTase_dom"/>
</dbReference>
<dbReference type="SUPFAM" id="SSF53271">
    <property type="entry name" value="PRTase-like"/>
    <property type="match status" value="1"/>
</dbReference>
<proteinExistence type="inferred from homology"/>
<reference evidence="3" key="1">
    <citation type="submission" date="2020-10" db="EMBL/GenBank/DDBJ databases">
        <authorList>
            <person name="Gilroy R."/>
        </authorList>
    </citation>
    <scope>NUCLEOTIDE SEQUENCE</scope>
    <source>
        <strain evidence="3">B1-13419</strain>
    </source>
</reference>
<dbReference type="CDD" id="cd06223">
    <property type="entry name" value="PRTases_typeI"/>
    <property type="match status" value="1"/>
</dbReference>
<dbReference type="Proteomes" id="UP000823757">
    <property type="component" value="Unassembled WGS sequence"/>
</dbReference>
<accession>A0A9D9NIU6</accession>
<dbReference type="InterPro" id="IPR051910">
    <property type="entry name" value="ComF/GntX_DNA_util-trans"/>
</dbReference>
<dbReference type="PANTHER" id="PTHR47505:SF1">
    <property type="entry name" value="DNA UTILIZATION PROTEIN YHGH"/>
    <property type="match status" value="1"/>
</dbReference>
<dbReference type="EMBL" id="JADIMD010000119">
    <property type="protein sequence ID" value="MBO8475231.1"/>
    <property type="molecule type" value="Genomic_DNA"/>
</dbReference>
<dbReference type="Gene3D" id="3.40.50.2020">
    <property type="match status" value="1"/>
</dbReference>
<evidence type="ECO:0000313" key="3">
    <source>
        <dbReference type="EMBL" id="MBO8475231.1"/>
    </source>
</evidence>